<evidence type="ECO:0000313" key="2">
    <source>
        <dbReference type="Proteomes" id="UP001054945"/>
    </source>
</evidence>
<keyword evidence="2" id="KW-1185">Reference proteome</keyword>
<name>A0AAV4NEW5_CAEEX</name>
<reference evidence="1 2" key="1">
    <citation type="submission" date="2021-06" db="EMBL/GenBank/DDBJ databases">
        <title>Caerostris extrusa draft genome.</title>
        <authorList>
            <person name="Kono N."/>
            <person name="Arakawa K."/>
        </authorList>
    </citation>
    <scope>NUCLEOTIDE SEQUENCE [LARGE SCALE GENOMIC DNA]</scope>
</reference>
<accession>A0AAV4NEW5</accession>
<protein>
    <submittedName>
        <fullName evidence="1">Uncharacterized protein</fullName>
    </submittedName>
</protein>
<dbReference type="EMBL" id="BPLR01003301">
    <property type="protein sequence ID" value="GIX83188.1"/>
    <property type="molecule type" value="Genomic_DNA"/>
</dbReference>
<sequence>MDCSQTLNTTFYRYDLNRLFYDGINKIQTAFLFSRLRRPEFYDVRERIEHRFGRNISSLFLRTLLWIYDPESGRFCNDNSERPDGILTFLMQIPMKLGRNLRPSRPTMMG</sequence>
<gene>
    <name evidence="1" type="ORF">CEXT_408131</name>
</gene>
<dbReference type="AlphaFoldDB" id="A0AAV4NEW5"/>
<comment type="caution">
    <text evidence="1">The sequence shown here is derived from an EMBL/GenBank/DDBJ whole genome shotgun (WGS) entry which is preliminary data.</text>
</comment>
<organism evidence="1 2">
    <name type="scientific">Caerostris extrusa</name>
    <name type="common">Bark spider</name>
    <name type="synonym">Caerostris bankana</name>
    <dbReference type="NCBI Taxonomy" id="172846"/>
    <lineage>
        <taxon>Eukaryota</taxon>
        <taxon>Metazoa</taxon>
        <taxon>Ecdysozoa</taxon>
        <taxon>Arthropoda</taxon>
        <taxon>Chelicerata</taxon>
        <taxon>Arachnida</taxon>
        <taxon>Araneae</taxon>
        <taxon>Araneomorphae</taxon>
        <taxon>Entelegynae</taxon>
        <taxon>Araneoidea</taxon>
        <taxon>Araneidae</taxon>
        <taxon>Caerostris</taxon>
    </lineage>
</organism>
<dbReference type="Proteomes" id="UP001054945">
    <property type="component" value="Unassembled WGS sequence"/>
</dbReference>
<evidence type="ECO:0000313" key="1">
    <source>
        <dbReference type="EMBL" id="GIX83188.1"/>
    </source>
</evidence>
<proteinExistence type="predicted"/>